<dbReference type="GO" id="GO:0045944">
    <property type="term" value="P:positive regulation of transcription by RNA polymerase II"/>
    <property type="evidence" value="ECO:0007669"/>
    <property type="project" value="TreeGrafter"/>
</dbReference>
<evidence type="ECO:0000256" key="3">
    <source>
        <dbReference type="ARBA" id="ARBA00022679"/>
    </source>
</evidence>
<evidence type="ECO:0000259" key="7">
    <source>
        <dbReference type="PROSITE" id="PS50011"/>
    </source>
</evidence>
<dbReference type="RefSeq" id="XP_014146776.1">
    <property type="nucleotide sequence ID" value="XM_014291301.1"/>
</dbReference>
<dbReference type="AlphaFoldDB" id="A0A0L0F849"/>
<dbReference type="GO" id="GO:0008353">
    <property type="term" value="F:RNA polymerase II CTD heptapeptide repeat kinase activity"/>
    <property type="evidence" value="ECO:0007669"/>
    <property type="project" value="UniProtKB-EC"/>
</dbReference>
<keyword evidence="3" id="KW-0808">Transferase</keyword>
<dbReference type="InterPro" id="IPR011009">
    <property type="entry name" value="Kinase-like_dom_sf"/>
</dbReference>
<keyword evidence="9" id="KW-1185">Reference proteome</keyword>
<dbReference type="STRING" id="667725.A0A0L0F849"/>
<dbReference type="Proteomes" id="UP000054560">
    <property type="component" value="Unassembled WGS sequence"/>
</dbReference>
<feature type="non-terminal residue" evidence="8">
    <location>
        <position position="84"/>
    </location>
</feature>
<dbReference type="SUPFAM" id="SSF56112">
    <property type="entry name" value="Protein kinase-like (PK-like)"/>
    <property type="match status" value="1"/>
</dbReference>
<dbReference type="Gene3D" id="1.10.510.10">
    <property type="entry name" value="Transferase(Phosphotransferase) domain 1"/>
    <property type="match status" value="1"/>
</dbReference>
<organism evidence="8 9">
    <name type="scientific">Sphaeroforma arctica JP610</name>
    <dbReference type="NCBI Taxonomy" id="667725"/>
    <lineage>
        <taxon>Eukaryota</taxon>
        <taxon>Ichthyosporea</taxon>
        <taxon>Ichthyophonida</taxon>
        <taxon>Sphaeroforma</taxon>
    </lineage>
</organism>
<dbReference type="GO" id="GO:0005524">
    <property type="term" value="F:ATP binding"/>
    <property type="evidence" value="ECO:0007669"/>
    <property type="project" value="UniProtKB-KW"/>
</dbReference>
<dbReference type="GO" id="GO:0005737">
    <property type="term" value="C:cytoplasm"/>
    <property type="evidence" value="ECO:0007669"/>
    <property type="project" value="TreeGrafter"/>
</dbReference>
<dbReference type="PROSITE" id="PS50011">
    <property type="entry name" value="PROTEIN_KINASE_DOM"/>
    <property type="match status" value="1"/>
</dbReference>
<gene>
    <name evidence="8" type="ORF">SARC_14567</name>
</gene>
<keyword evidence="2" id="KW-0723">Serine/threonine-protein kinase</keyword>
<dbReference type="Pfam" id="PF00069">
    <property type="entry name" value="Pkinase"/>
    <property type="match status" value="1"/>
</dbReference>
<sequence>NGIDHGALREIRYMQEVTHVNVLKLLDVYGHGKEISLVFDFMVTDLQKIINDRSYLFSPGDVKSYMLQTMTGLECLHANWILHR</sequence>
<evidence type="ECO:0000313" key="9">
    <source>
        <dbReference type="Proteomes" id="UP000054560"/>
    </source>
</evidence>
<dbReference type="EMBL" id="KQ246389">
    <property type="protein sequence ID" value="KNC72874.1"/>
    <property type="molecule type" value="Genomic_DNA"/>
</dbReference>
<keyword evidence="6" id="KW-0067">ATP-binding</keyword>
<dbReference type="InterPro" id="IPR050108">
    <property type="entry name" value="CDK"/>
</dbReference>
<dbReference type="GO" id="GO:0004693">
    <property type="term" value="F:cyclin-dependent protein serine/threonine kinase activity"/>
    <property type="evidence" value="ECO:0007669"/>
    <property type="project" value="TreeGrafter"/>
</dbReference>
<dbReference type="EC" id="2.7.11.23" evidence="1"/>
<dbReference type="PANTHER" id="PTHR24056:SF0">
    <property type="entry name" value="CYCLIN-DEPENDENT KINASE 7"/>
    <property type="match status" value="1"/>
</dbReference>
<evidence type="ECO:0000256" key="4">
    <source>
        <dbReference type="ARBA" id="ARBA00022741"/>
    </source>
</evidence>
<dbReference type="GO" id="GO:0070985">
    <property type="term" value="C:transcription factor TFIIK complex"/>
    <property type="evidence" value="ECO:0007669"/>
    <property type="project" value="TreeGrafter"/>
</dbReference>
<feature type="domain" description="Protein kinase" evidence="7">
    <location>
        <begin position="1"/>
        <end position="84"/>
    </location>
</feature>
<dbReference type="eggNOG" id="KOG0659">
    <property type="taxonomic scope" value="Eukaryota"/>
</dbReference>
<protein>
    <recommendedName>
        <fullName evidence="1">[RNA-polymerase]-subunit kinase</fullName>
        <ecNumber evidence="1">2.7.11.23</ecNumber>
    </recommendedName>
</protein>
<reference evidence="8 9" key="1">
    <citation type="submission" date="2011-02" db="EMBL/GenBank/DDBJ databases">
        <title>The Genome Sequence of Sphaeroforma arctica JP610.</title>
        <authorList>
            <consortium name="The Broad Institute Genome Sequencing Platform"/>
            <person name="Russ C."/>
            <person name="Cuomo C."/>
            <person name="Young S.K."/>
            <person name="Zeng Q."/>
            <person name="Gargeya S."/>
            <person name="Alvarado L."/>
            <person name="Berlin A."/>
            <person name="Chapman S.B."/>
            <person name="Chen Z."/>
            <person name="Freedman E."/>
            <person name="Gellesch M."/>
            <person name="Goldberg J."/>
            <person name="Griggs A."/>
            <person name="Gujja S."/>
            <person name="Heilman E."/>
            <person name="Heiman D."/>
            <person name="Howarth C."/>
            <person name="Mehta T."/>
            <person name="Neiman D."/>
            <person name="Pearson M."/>
            <person name="Roberts A."/>
            <person name="Saif S."/>
            <person name="Shea T."/>
            <person name="Shenoy N."/>
            <person name="Sisk P."/>
            <person name="Stolte C."/>
            <person name="Sykes S."/>
            <person name="White J."/>
            <person name="Yandava C."/>
            <person name="Burger G."/>
            <person name="Gray M.W."/>
            <person name="Holland P.W.H."/>
            <person name="King N."/>
            <person name="Lang F.B.F."/>
            <person name="Roger A.J."/>
            <person name="Ruiz-Trillo I."/>
            <person name="Haas B."/>
            <person name="Nusbaum C."/>
            <person name="Birren B."/>
        </authorList>
    </citation>
    <scope>NUCLEOTIDE SEQUENCE [LARGE SCALE GENOMIC DNA]</scope>
    <source>
        <strain evidence="8 9">JP610</strain>
    </source>
</reference>
<dbReference type="InterPro" id="IPR000719">
    <property type="entry name" value="Prot_kinase_dom"/>
</dbReference>
<feature type="non-terminal residue" evidence="8">
    <location>
        <position position="1"/>
    </location>
</feature>
<evidence type="ECO:0000256" key="1">
    <source>
        <dbReference type="ARBA" id="ARBA00012409"/>
    </source>
</evidence>
<evidence type="ECO:0000256" key="5">
    <source>
        <dbReference type="ARBA" id="ARBA00022777"/>
    </source>
</evidence>
<keyword evidence="4" id="KW-0547">Nucleotide-binding</keyword>
<dbReference type="OrthoDB" id="1732493at2759"/>
<dbReference type="PANTHER" id="PTHR24056">
    <property type="entry name" value="CELL DIVISION PROTEIN KINASE"/>
    <property type="match status" value="1"/>
</dbReference>
<accession>A0A0L0F849</accession>
<keyword evidence="5" id="KW-0418">Kinase</keyword>
<dbReference type="GeneID" id="25915071"/>
<name>A0A0L0F849_9EUKA</name>
<evidence type="ECO:0000256" key="6">
    <source>
        <dbReference type="ARBA" id="ARBA00022840"/>
    </source>
</evidence>
<evidence type="ECO:0000256" key="2">
    <source>
        <dbReference type="ARBA" id="ARBA00022527"/>
    </source>
</evidence>
<dbReference type="Gene3D" id="3.30.200.20">
    <property type="entry name" value="Phosphorylase Kinase, domain 1"/>
    <property type="match status" value="1"/>
</dbReference>
<evidence type="ECO:0000313" key="8">
    <source>
        <dbReference type="EMBL" id="KNC72874.1"/>
    </source>
</evidence>
<proteinExistence type="predicted"/>